<feature type="domain" description="Trimeric autotransporter adhesin YadA-like stalk" evidence="13">
    <location>
        <begin position="2525"/>
        <end position="2562"/>
    </location>
</feature>
<dbReference type="GO" id="GO:0009279">
    <property type="term" value="C:cell outer membrane"/>
    <property type="evidence" value="ECO:0007669"/>
    <property type="project" value="UniProtKB-SubCell"/>
</dbReference>
<evidence type="ECO:0000256" key="2">
    <source>
        <dbReference type="ARBA" id="ARBA00004442"/>
    </source>
</evidence>
<feature type="domain" description="Trimeric autotransporter adhesin YadA-like head" evidence="12">
    <location>
        <begin position="299"/>
        <end position="321"/>
    </location>
</feature>
<dbReference type="Pfam" id="PF03895">
    <property type="entry name" value="YadA_anchor"/>
    <property type="match status" value="1"/>
</dbReference>
<evidence type="ECO:0000256" key="4">
    <source>
        <dbReference type="ARBA" id="ARBA00022448"/>
    </source>
</evidence>
<dbReference type="Proteomes" id="UP000001489">
    <property type="component" value="Chromosome"/>
</dbReference>
<feature type="domain" description="Trimeric autotransporter adhesin YadA-like stalk" evidence="13">
    <location>
        <begin position="590"/>
        <end position="620"/>
    </location>
</feature>
<feature type="domain" description="Trimeric autotransporter adhesin YadA-like head" evidence="12">
    <location>
        <begin position="368"/>
        <end position="391"/>
    </location>
</feature>
<dbReference type="Gene3D" id="2.20.70.140">
    <property type="match status" value="2"/>
</dbReference>
<keyword evidence="9" id="KW-0472">Membrane</keyword>
<feature type="domain" description="Trimeric autotransporter adhesin YadA-like stalk" evidence="13">
    <location>
        <begin position="1726"/>
        <end position="1764"/>
    </location>
</feature>
<feature type="domain" description="Trimeric autotransporter adhesin YadA-like stalk" evidence="13">
    <location>
        <begin position="2195"/>
        <end position="2231"/>
    </location>
</feature>
<feature type="domain" description="Trimeric autotransporter adhesin YadA-like stalk" evidence="13">
    <location>
        <begin position="478"/>
        <end position="518"/>
    </location>
</feature>
<feature type="domain" description="Trimeric autotransporter adhesin YadA-like C-terminal membrane anchor" evidence="11">
    <location>
        <begin position="4065"/>
        <end position="4119"/>
    </location>
</feature>
<evidence type="ECO:0000256" key="5">
    <source>
        <dbReference type="ARBA" id="ARBA00022452"/>
    </source>
</evidence>
<dbReference type="Gene3D" id="6.10.250.2120">
    <property type="match status" value="1"/>
</dbReference>
<feature type="domain" description="Trimeric autotransporter adhesin YadA-like stalk" evidence="13">
    <location>
        <begin position="3191"/>
        <end position="3229"/>
    </location>
</feature>
<keyword evidence="8" id="KW-0653">Protein transport</keyword>
<dbReference type="KEGG" id="bgr:Bgr_01570"/>
<gene>
    <name evidence="14" type="primary">badA4</name>
    <name evidence="14" type="ordered locus">Bgr_01570</name>
</gene>
<evidence type="ECO:0000256" key="10">
    <source>
        <dbReference type="ARBA" id="ARBA00023237"/>
    </source>
</evidence>
<dbReference type="SUPFAM" id="SSF54523">
    <property type="entry name" value="Pili subunits"/>
    <property type="match status" value="1"/>
</dbReference>
<keyword evidence="4" id="KW-0813">Transport</keyword>
<name>C6ABG3_BARGA</name>
<dbReference type="Gene3D" id="2.150.10.10">
    <property type="entry name" value="Serralysin-like metalloprotease, C-terminal"/>
    <property type="match status" value="5"/>
</dbReference>
<sequence length="4122" mass="432629">MCLFYVLEVFLSFFIREFVMKKIYAPKAASELKRSRFSFVKVLSLATAATFLSNVTPVFSANSDFRNTFLEGVESAGVSYPENIISVAGLNASSKDNYLTALNVALTPKVNASDDYANFLTKALLSPSDESSIINVLTANSNNLSKKTLEAGGQYKKPLISPQSFVVDSSADQQLAQDDENADIINVSNILRGGSPGGMQRDVSGNNVIFGNSVDAKVDSSVVIGFKANAKSDPKDPDQSPLKSSVVIGSYSSVNKGESVAIGVQTEITKEGSVAIGSYAKVDGDYGVALGRFAIASREYSVAVGLKAGAYGKNAIAIGSDNGVPSDDNGTNRHTYGKGDYSIAVGSRAESWKEGAISIGYKAKTTNNYAVAFGSGSRAEGDGAITIGANSASAAQDTVAIGFKSITAGVASTAIGANTIGAVEGGVALGSNSVADRVAGVAGFSPLLKGATTDKGITWKSTLGAVSIGNASQGKTRQITGVAAGTELSDAANVEQVKSLQMYVDQGWNLSVGGANAKAVGIKDTVDLAAGSSNLQITKGKDDNKVKFDLAKDITLNSIKAGSSTLNATGLVITDGPKITTAGIHAGSKKITGVAAGTDDTDAVNFAQLKAVQAGQAAGGIKGLKINTTGKDFADAIADAENSVALGSKASVSQLSSSAIALGNSAVVAEKATSAISIGHNAKVSVKDGIALGSDSLADRVSGVFGYAPSLDDGFSKNDTAQWKSTAGVLSIGNHAKGITRQITGVSAGSEATDAVNVMQLMDLKHFVQTNGWKLSVGGANGTTVLMDGNVDFSTGNSNLQITKGKDDNKLKFDLAEDVALTSLKAGTNTLDATGLVITDGPKITTGGIDAGSKKITGIKEGALSAESTEAVTGSQLFAANTEIANVRDSILVKQAAEKTLMRSLREGGAGPITIGKETGGTEISILNKDNGGRKLSGLLDGAISKNSDEAVSGGQLHSLGSSVASYFGGGSSYEGGALTGPKFTLKTFTADGKEGAPKDYPDVAQAFAGIDDNFQNVNTNVQNIVKDFKEQVTNITQEVQGDSLLWGGDAFVAQHKTEEGEKTNSKIKFLAEGDITKGSTEAVTGGQLYTQQNQFAKYLDDKAGYNEEGAWNGPTFKVKTFNKDGKEVEETPTSVSKAFELVSNSFTNVVKDFKEQVTNITQEVQGDALLWDKTKGAFVAQHGAKESKTNSKITLLANGDINGSSSDAVAGNQLHSLGSSVASYFGGGAKYEGGAWTAPNFTVKTFDADGGSKDQDYPDVASAFAGVGSSLTNVQNKLTEQVNNVINKVESESFVQQDQTTHRLTIGAAVEGSEINIANKTGVARTLSGVGEATKDNEAVNKGQLDKGLKDLSNSLQSDESAVVHYDKKEDENGSINYTSVTLGGKDKTAVGLHNVADGKIGQGSHDAITGGQVNTIGEDVAKFLGGDAAFKDGSLTQPTYKLSHIATDGGVTESSFQGVGTAFAGLDSNIKTVNARIKEVSEGVAHDSLLWNESAKAFVAQHEKQEKGDDGTVVVTQENSKITSLQAGKITADSTDAVNGSQLHTLGTGVATSLGGGAKYESGTWTAPTFTVKTVKDDGTEEEKKYTTVAEAFADVGTSFTNIKNDITNVKGDSLVKWNEETKVIKIGGEKDGTTITVADKDSKARILSGVKDAEKGDEAVNKAQLDRNVDALTNEINDVRSVAVFYDIEEDTEEVSTLTRTAPKVNKNSVTFGDPSKGQVGLHNVAAGNIAKDSHDAVNGDQLHTVGSNVASYLGGSATFKDGVFTSPTYNISNITDNGTVTTSSYNDVGSAFAGLDASVKNVNTHLTNEVKKFDDKLTNITQAVQGDALLWSKTDKAFVAQHGEEGKEKTNSKITFLAAGAVSETSTDAVNGSQLHTLGTGVAKSLGGGAVYADGKWTAPTFTVKSVKDDGVSEDKVYSDVASALSGVGSSLTNVKNEITKQINNEIANVKGDSLVKKDATTNLITIGKEVEGSEINIANKTGVARTLSGVKEAANDNEAVNKGQLDKGLKDLSNSLQSDESAVVHYDKKDGKIDYANVTLGGKDKTAVGLHNVAAGKIAKDSHDAVNGDQLHSLGNTVATYFGGGSTFADGSLTAPTYKISNVAEDGKATEKSYNDVGSAFAGLDTSVKNVNTHLTNEVKKFDDKLTNITQKFKGDALLWSDTAHAFVAQHEKKEEGDDGKTIVTQENSKITSLQAGKITADSTDAVNGSQLYSLGSEVAKSLGGGAGYAEGKWTAPTFTVKSVKDDGVSEDKVYSDVASALSGVGSSITNVQNKLTEQVNNVVNKVESESFVQQDKTTHLLTIGAKSEGGEINIANKDKGDRTLSGVGEATKDNEAVNKGQLDKGLKDLSNSLQSDESAVVHYDKKEDENGSINYTSVTLGGKDKTAVGLHNVADGKIAKDSRDVITGGQVNTIGEDVAKFLGGNASFEKGIFKGPIYNLSSIATDGTATEKSYNDVGTAFAGLDDNIKTVNARIKEVSQGVAHDSLLWNDTAHAFVAQHEKQEKGDDGKVVVTQENSKITSLAAGAISETSTDAVNGSQLHTLGTVVATSLGGGAKYESGTWTAPTFTVKTVKDDGTEEEKKYNTVAEAFADVGTSFTNIKNDITNVKGDSLVKWNEEQKIIKIGGEKEGGVITLADNKNTARTLSGVKDAEKNDEAVNKGQLDENVTKLSDEIEEVRSVAVLYDEEEASEEVSTLTRTAPKVNKNSVTFGDPKTGTVGLHNVAAGKIAKDSHDAVNGDQLHTVGSNVASYLGGSATFADGSLTAPTYKISNVAEDGTATEKPYNDVGSAFAGLDTSVKNVNTHLTNVENKFTQKIDDISKEVKGDALLWNDKVHAFVAQHEKKEEKEDGTVVVTQENSKITSLAAGAVSETSTDAVNGSQLHALGTVVAKSLGGNAKYENGAWTAPTFKVKTIKADGSDVEENSYESVAEAFAGVGTSFTNIHNEINKEISKVVGDSLVKQDEKTKVINIGKEVEGSEINIANKTGMDRTLSGVQAATKDNEAVNKGQLDKGLTDLSNSLQSDESAVVHYDKQKDGKVDYANITLGGKDKTAVSLHNVADGKIAKDSRDVITGGQVNTIGEDVAKFLGGDAAFTNGALTQPTYKLSHIATDGVVTESSFQGVGTAFAGLDDNIKTVNARIKEVSEGVAHDSLLWSDNAHAFVAQHEKKEEEDGKVVVTQENSKITSLADGSIVAGSSDAVTGGQIYDLQKQFAGYLGGGAGYNEKGEWQNPDFQIQTFNNDGTKGDKKSSNNVAGAFNDINDSMSTINDRIKEVSEGVAQDSLLWNDKARAFVAQHEKKEKGDDGKVVVTQENSKITSLAAGAITKDSTDAVNGSQLFATNTEINEVRDSILVKQVAEKKLARSLPDGGAGLITIGNETGGSEISVLNKENGERKLSGLLGGAINETSDEAVTGSQLHTLGSSVASYFGGSASYENGAWVAPTFTLKTYNADGTEGAPQEHHNVTEAFAGIDKNFTNVINDFNEKVTNITESMQGDALLWNESEQAFVAQHGEKDGEKTNSKITSLTDGSIASGSSDAVNGGQLYSLNQTLAKYFGGKTKYEDGAWSEPTFTLKTYNADGTEGDPQEHHNVTEAFAGIDKNFTNVVNDFNEKVTNITESMQGDALLWNESEQAFVAQHGEKDGEKTNSKITSLADGSIASGSSDAVNGGQLYDLNQSLAKYFGGDAKYDGDGWVLPGFKLMTFQEDGSFEEEDYDSIAAAFAGINKVFKNLHNEISENIEQNALLWSDDAGAFVAQHEKEGKKDNSKITFLAEGKISEDSTDAINGGQIYTLQQSFASYFGGGAGYDKEGNWQGPKFYVQVFNEDGTKGDKEERNNVSEAFDVVNDSMSTINDRIKEVEKDVASNGLNWNEEKGSYDASHADDQGVKSPSKIINVEDGKVDKDSKEAVNGGQLWETQQMITDQVKDIETKVTEGSVQYDKDETGKKTNKVTLVGGDDSSPVLIDNVADGKIEKDSKEAVNGGQLHDYTEQQMKTVLEDANKYTDEKVNTIVNNGVNEAKSYTDMKFETLNYAIEDVRKEARQAAAIGLAVSNLRYNDAPGKLSVALGSGIWLNQAAFAIGAGYTSEDGNTRSSLSVTNAGGRWGVGVGLRLTLN</sequence>
<dbReference type="eggNOG" id="COG5295">
    <property type="taxonomic scope" value="Bacteria"/>
</dbReference>
<feature type="domain" description="Trimeric autotransporter adhesin YadA-like head" evidence="12">
    <location>
        <begin position="338"/>
        <end position="363"/>
    </location>
</feature>
<feature type="domain" description="Trimeric autotransporter adhesin YadA-like head" evidence="12">
    <location>
        <begin position="396"/>
        <end position="419"/>
    </location>
</feature>
<keyword evidence="7" id="KW-0732">Signal</keyword>
<dbReference type="InterPro" id="IPR011049">
    <property type="entry name" value="Serralysin-like_metalloprot_C"/>
</dbReference>
<evidence type="ECO:0000313" key="15">
    <source>
        <dbReference type="Proteomes" id="UP000001489"/>
    </source>
</evidence>
<feature type="domain" description="Trimeric autotransporter adhesin YadA-like stalk" evidence="13">
    <location>
        <begin position="3323"/>
        <end position="3357"/>
    </location>
</feature>
<evidence type="ECO:0000313" key="14">
    <source>
        <dbReference type="EMBL" id="ACS50530.1"/>
    </source>
</evidence>
<feature type="domain" description="Trimeric autotransporter adhesin YadA-like stalk" evidence="13">
    <location>
        <begin position="3530"/>
        <end position="3570"/>
    </location>
</feature>
<feature type="domain" description="Trimeric autotransporter adhesin YadA-like stalk" evidence="13">
    <location>
        <begin position="3775"/>
        <end position="3813"/>
    </location>
</feature>
<dbReference type="STRING" id="634504.Bgr_01570"/>
<keyword evidence="5" id="KW-1134">Transmembrane beta strand</keyword>
<dbReference type="Gene3D" id="6.10.250.2040">
    <property type="match status" value="4"/>
</dbReference>
<keyword evidence="6" id="KW-0812">Transmembrane</keyword>
<feature type="domain" description="Trimeric autotransporter adhesin YadA-like stalk" evidence="13">
    <location>
        <begin position="855"/>
        <end position="891"/>
    </location>
</feature>
<feature type="domain" description="Trimeric autotransporter adhesin YadA-like stalk" evidence="13">
    <location>
        <begin position="1193"/>
        <end position="1231"/>
    </location>
</feature>
<accession>C6ABG3</accession>
<keyword evidence="15" id="KW-1185">Reference proteome</keyword>
<evidence type="ECO:0000256" key="1">
    <source>
        <dbReference type="ARBA" id="ARBA00004241"/>
    </source>
</evidence>
<proteinExistence type="inferred from homology"/>
<feature type="domain" description="Trimeric autotransporter adhesin YadA-like stalk" evidence="13">
    <location>
        <begin position="2867"/>
        <end position="2905"/>
    </location>
</feature>
<dbReference type="HOGENOM" id="CLU_223335_0_0_5"/>
<dbReference type="InterPro" id="IPR008635">
    <property type="entry name" value="Coiled_stalk_dom"/>
</dbReference>
<organism evidence="14 15">
    <name type="scientific">Bartonella grahamii (strain as4aup)</name>
    <dbReference type="NCBI Taxonomy" id="634504"/>
    <lineage>
        <taxon>Bacteria</taxon>
        <taxon>Pseudomonadati</taxon>
        <taxon>Pseudomonadota</taxon>
        <taxon>Alphaproteobacteria</taxon>
        <taxon>Hyphomicrobiales</taxon>
        <taxon>Bartonellaceae</taxon>
        <taxon>Bartonella</taxon>
    </lineage>
</organism>
<reference evidence="14 15" key="1">
    <citation type="journal article" date="2009" name="PLoS Genet.">
        <title>Run-off replication of host-adaptability genes is associated with gene transfer agents in the genome of mouse-infecting Bartonella grahamii.</title>
        <authorList>
            <person name="Berglund E.C."/>
            <person name="Frank A.C."/>
            <person name="Calteau A."/>
            <person name="Vinnere Pettersson O."/>
            <person name="Granberg F."/>
            <person name="Eriksson A.-S."/>
            <person name="Naeslund K."/>
            <person name="Holmberg M."/>
            <person name="Lindroos H."/>
            <person name="Andersson S.G."/>
        </authorList>
    </citation>
    <scope>NUCLEOTIDE SEQUENCE [LARGE SCALE GENOMIC DNA]</scope>
    <source>
        <strain evidence="15">as4aup</strain>
    </source>
</reference>
<feature type="domain" description="Trimeric autotransporter adhesin YadA-like stalk" evidence="13">
    <location>
        <begin position="742"/>
        <end position="772"/>
    </location>
</feature>
<evidence type="ECO:0000256" key="3">
    <source>
        <dbReference type="ARBA" id="ARBA00005848"/>
    </source>
</evidence>
<dbReference type="EMBL" id="CP001562">
    <property type="protein sequence ID" value="ACS50530.1"/>
    <property type="molecule type" value="Genomic_DNA"/>
</dbReference>
<feature type="domain" description="Trimeric autotransporter adhesin YadA-like stalk" evidence="13">
    <location>
        <begin position="3971"/>
        <end position="3999"/>
    </location>
</feature>
<dbReference type="Gene3D" id="6.10.250.2030">
    <property type="match status" value="12"/>
</dbReference>
<dbReference type="Pfam" id="PF05662">
    <property type="entry name" value="YadA_stalk"/>
    <property type="match status" value="23"/>
</dbReference>
<dbReference type="Pfam" id="PF05658">
    <property type="entry name" value="YadA_head"/>
    <property type="match status" value="6"/>
</dbReference>
<dbReference type="GO" id="GO:0009986">
    <property type="term" value="C:cell surface"/>
    <property type="evidence" value="ECO:0007669"/>
    <property type="project" value="UniProtKB-SubCell"/>
</dbReference>
<evidence type="ECO:0000256" key="6">
    <source>
        <dbReference type="ARBA" id="ARBA00022692"/>
    </source>
</evidence>
<feature type="domain" description="Trimeric autotransporter adhesin YadA-like stalk" evidence="13">
    <location>
        <begin position="3657"/>
        <end position="3693"/>
    </location>
</feature>
<feature type="domain" description="Trimeric autotransporter adhesin YadA-like head" evidence="12">
    <location>
        <begin position="269"/>
        <end position="294"/>
    </location>
</feature>
<evidence type="ECO:0000256" key="8">
    <source>
        <dbReference type="ARBA" id="ARBA00022927"/>
    </source>
</evidence>
<feature type="domain" description="Trimeric autotransporter adhesin YadA-like stalk" evidence="13">
    <location>
        <begin position="1072"/>
        <end position="1105"/>
    </location>
</feature>
<protein>
    <submittedName>
        <fullName evidence="14">Surface protein/Bartonella adhesin</fullName>
    </submittedName>
</protein>
<feature type="domain" description="Trimeric autotransporter adhesin YadA-like head" evidence="12">
    <location>
        <begin position="672"/>
        <end position="696"/>
    </location>
</feature>
<dbReference type="SUPFAM" id="SSF101967">
    <property type="entry name" value="Adhesin YadA, collagen-binding domain"/>
    <property type="match status" value="5"/>
</dbReference>
<dbReference type="Gene3D" id="1.20.5.170">
    <property type="match status" value="15"/>
</dbReference>
<evidence type="ECO:0000259" key="12">
    <source>
        <dbReference type="Pfam" id="PF05658"/>
    </source>
</evidence>
<dbReference type="CDD" id="cd12820">
    <property type="entry name" value="LbR_YadA-like"/>
    <property type="match status" value="2"/>
</dbReference>
<feature type="domain" description="Trimeric autotransporter adhesin YadA-like stalk" evidence="13">
    <location>
        <begin position="1395"/>
        <end position="1423"/>
    </location>
</feature>
<feature type="domain" description="Trimeric autotransporter adhesin YadA-like stalk" evidence="13">
    <location>
        <begin position="2056"/>
        <end position="2095"/>
    </location>
</feature>
<dbReference type="GO" id="GO:0015031">
    <property type="term" value="P:protein transport"/>
    <property type="evidence" value="ECO:0007669"/>
    <property type="project" value="UniProtKB-KW"/>
</dbReference>
<comment type="similarity">
    <text evidence="3">Belongs to the autotransporter-2 (AT-2) (TC 1.B.40) family.</text>
</comment>
<feature type="domain" description="Trimeric autotransporter adhesin YadA-like stalk" evidence="13">
    <location>
        <begin position="1857"/>
        <end position="1892"/>
    </location>
</feature>
<dbReference type="Gene3D" id="6.20.50.100">
    <property type="match status" value="2"/>
</dbReference>
<evidence type="ECO:0000256" key="7">
    <source>
        <dbReference type="ARBA" id="ARBA00022729"/>
    </source>
</evidence>
<dbReference type="InterPro" id="IPR005594">
    <property type="entry name" value="YadA_C"/>
</dbReference>
<comment type="subcellular location">
    <subcellularLocation>
        <location evidence="2">Cell outer membrane</location>
    </subcellularLocation>
    <subcellularLocation>
        <location evidence="1">Cell surface</location>
    </subcellularLocation>
</comment>
<dbReference type="Gene3D" id="3.30.1300.30">
    <property type="entry name" value="GSPII I/J protein-like"/>
    <property type="match status" value="1"/>
</dbReference>
<feature type="domain" description="Trimeric autotransporter adhesin YadA-like stalk" evidence="13">
    <location>
        <begin position="1523"/>
        <end position="1560"/>
    </location>
</feature>
<dbReference type="InterPro" id="IPR045584">
    <property type="entry name" value="Pilin-like"/>
</dbReference>
<feature type="domain" description="Trimeric autotransporter adhesin YadA-like stalk" evidence="13">
    <location>
        <begin position="3419"/>
        <end position="3444"/>
    </location>
</feature>
<dbReference type="Gene3D" id="4.10.80.270">
    <property type="match status" value="2"/>
</dbReference>
<evidence type="ECO:0000256" key="9">
    <source>
        <dbReference type="ARBA" id="ARBA00023136"/>
    </source>
</evidence>
<dbReference type="OrthoDB" id="7920154at2"/>
<feature type="domain" description="Trimeric autotransporter adhesin YadA-like stalk" evidence="13">
    <location>
        <begin position="2728"/>
        <end position="2767"/>
    </location>
</feature>
<evidence type="ECO:0000259" key="13">
    <source>
        <dbReference type="Pfam" id="PF05662"/>
    </source>
</evidence>
<feature type="domain" description="Trimeric autotransporter adhesin YadA-like stalk" evidence="13">
    <location>
        <begin position="3899"/>
        <end position="3932"/>
    </location>
</feature>
<dbReference type="InterPro" id="IPR008640">
    <property type="entry name" value="Adhesin_Head_dom"/>
</dbReference>
<keyword evidence="10" id="KW-0998">Cell outer membrane</keyword>
<evidence type="ECO:0000259" key="11">
    <source>
        <dbReference type="Pfam" id="PF03895"/>
    </source>
</evidence>